<name>A0A8B6G2K9_MYTGA</name>
<proteinExistence type="predicted"/>
<dbReference type="Pfam" id="PF00078">
    <property type="entry name" value="RVT_1"/>
    <property type="match status" value="1"/>
</dbReference>
<organism evidence="2 3">
    <name type="scientific">Mytilus galloprovincialis</name>
    <name type="common">Mediterranean mussel</name>
    <dbReference type="NCBI Taxonomy" id="29158"/>
    <lineage>
        <taxon>Eukaryota</taxon>
        <taxon>Metazoa</taxon>
        <taxon>Spiralia</taxon>
        <taxon>Lophotrochozoa</taxon>
        <taxon>Mollusca</taxon>
        <taxon>Bivalvia</taxon>
        <taxon>Autobranchia</taxon>
        <taxon>Pteriomorphia</taxon>
        <taxon>Mytilida</taxon>
        <taxon>Mytiloidea</taxon>
        <taxon>Mytilidae</taxon>
        <taxon>Mytilinae</taxon>
        <taxon>Mytilus</taxon>
    </lineage>
</organism>
<protein>
    <recommendedName>
        <fullName evidence="1">Reverse transcriptase domain-containing protein</fullName>
    </recommendedName>
</protein>
<comment type="caution">
    <text evidence="2">The sequence shown here is derived from an EMBL/GenBank/DDBJ whole genome shotgun (WGS) entry which is preliminary data.</text>
</comment>
<dbReference type="PANTHER" id="PTHR33064:SF37">
    <property type="entry name" value="RIBONUCLEASE H"/>
    <property type="match status" value="1"/>
</dbReference>
<keyword evidence="3" id="KW-1185">Reference proteome</keyword>
<feature type="domain" description="Reverse transcriptase" evidence="1">
    <location>
        <begin position="1"/>
        <end position="67"/>
    </location>
</feature>
<dbReference type="InterPro" id="IPR043128">
    <property type="entry name" value="Rev_trsase/Diguanyl_cyclase"/>
</dbReference>
<sequence>MNLVLRGLTWKTVLAFLDDKLVLGPSFDEHLTNLQNVFARFREYGLRLKPKKCALFRTNVEFLGRSVSNQGLQIGQQHLQPTLKDNLLSAPVLTLPNNKDYFILDADASQHAIGAELIQVQDGEERTITYGSFVLTAEQKRYCTTRK</sequence>
<dbReference type="InterPro" id="IPR043502">
    <property type="entry name" value="DNA/RNA_pol_sf"/>
</dbReference>
<accession>A0A8B6G2K9</accession>
<dbReference type="PANTHER" id="PTHR33064">
    <property type="entry name" value="POL PROTEIN"/>
    <property type="match status" value="1"/>
</dbReference>
<dbReference type="AlphaFoldDB" id="A0A8B6G2K9"/>
<dbReference type="InterPro" id="IPR041577">
    <property type="entry name" value="RT_RNaseH_2"/>
</dbReference>
<gene>
    <name evidence="2" type="ORF">MGAL_10B057869</name>
</gene>
<dbReference type="PROSITE" id="PS50878">
    <property type="entry name" value="RT_POL"/>
    <property type="match status" value="1"/>
</dbReference>
<evidence type="ECO:0000259" key="1">
    <source>
        <dbReference type="PROSITE" id="PS50878"/>
    </source>
</evidence>
<dbReference type="Proteomes" id="UP000596742">
    <property type="component" value="Unassembled WGS sequence"/>
</dbReference>
<evidence type="ECO:0000313" key="3">
    <source>
        <dbReference type="Proteomes" id="UP000596742"/>
    </source>
</evidence>
<dbReference type="InterPro" id="IPR000477">
    <property type="entry name" value="RT_dom"/>
</dbReference>
<dbReference type="SUPFAM" id="SSF56672">
    <property type="entry name" value="DNA/RNA polymerases"/>
    <property type="match status" value="1"/>
</dbReference>
<dbReference type="OrthoDB" id="116078at2759"/>
<dbReference type="EMBL" id="UYJE01007768">
    <property type="protein sequence ID" value="VDI57770.1"/>
    <property type="molecule type" value="Genomic_DNA"/>
</dbReference>
<reference evidence="2" key="1">
    <citation type="submission" date="2018-11" db="EMBL/GenBank/DDBJ databases">
        <authorList>
            <person name="Alioto T."/>
            <person name="Alioto T."/>
        </authorList>
    </citation>
    <scope>NUCLEOTIDE SEQUENCE</scope>
</reference>
<dbReference type="Gene3D" id="3.30.70.270">
    <property type="match status" value="1"/>
</dbReference>
<dbReference type="InterPro" id="IPR051320">
    <property type="entry name" value="Viral_Replic_Matur_Polypro"/>
</dbReference>
<evidence type="ECO:0000313" key="2">
    <source>
        <dbReference type="EMBL" id="VDI57770.1"/>
    </source>
</evidence>
<dbReference type="Pfam" id="PF17919">
    <property type="entry name" value="RT_RNaseH_2"/>
    <property type="match status" value="1"/>
</dbReference>